<sequence>MPGERPSHRLLYIDNLRWSAISMVVVMHAAVTYSPFGEWYYREHPELSIGVKLAFAAYQSFQHAVAMGLLFGIAGFFSAGAVARNGVGSFIRERLRRLGLPLLLYLTVIGPLTEYFVAGSWRSNPPRTFVEDWWLHLRSGELFDGSGPLWFCLVLLLFSAAYAVVCRARPLQFAPRHPPSAGAVLGYAALIAIVTFVVGAIFPNARTVLNVDVHDFPQYPLMYVAGIAAWKGDWLRQIPSSVGRRWLWNGLWVGGALWIMLVAAGGAMSGDVSSYGGGWHWQAAGMDAWRSFTCLALSLGAIVLYRDRFDGQGPVARFLTRNAFGVYVLHAPILVAITRLLHFLPASTGLKFALASLGGILASFLIVGFVAQRTPGLRAVL</sequence>
<dbReference type="EC" id="2.3.1.-" evidence="3"/>
<feature type="transmembrane region" description="Helical" evidence="1">
    <location>
        <begin position="102"/>
        <end position="121"/>
    </location>
</feature>
<dbReference type="AlphaFoldDB" id="A0AB39XH81"/>
<reference evidence="3" key="1">
    <citation type="submission" date="2024-08" db="EMBL/GenBank/DDBJ databases">
        <authorList>
            <person name="Chaddad Z."/>
            <person name="Lamrabet M."/>
            <person name="Bouhnik O."/>
            <person name="Alami S."/>
            <person name="Wipf D."/>
            <person name="Courty P.E."/>
            <person name="Missbah El Idrissi M."/>
        </authorList>
    </citation>
    <scope>NUCLEOTIDE SEQUENCE</scope>
    <source>
        <strain evidence="3">LLZ17</strain>
    </source>
</reference>
<protein>
    <submittedName>
        <fullName evidence="3">Acyltransferase</fullName>
        <ecNumber evidence="3">2.3.1.-</ecNumber>
    </submittedName>
</protein>
<feature type="transmembrane region" description="Helical" evidence="1">
    <location>
        <begin position="185"/>
        <end position="205"/>
    </location>
</feature>
<dbReference type="RefSeq" id="WP_369720796.1">
    <property type="nucleotide sequence ID" value="NZ_CP165734.1"/>
</dbReference>
<keyword evidence="1" id="KW-1133">Transmembrane helix</keyword>
<organism evidence="3">
    <name type="scientific">Bradyrhizobium sp. LLZ17</name>
    <dbReference type="NCBI Taxonomy" id="3239388"/>
    <lineage>
        <taxon>Bacteria</taxon>
        <taxon>Pseudomonadati</taxon>
        <taxon>Pseudomonadota</taxon>
        <taxon>Alphaproteobacteria</taxon>
        <taxon>Hyphomicrobiales</taxon>
        <taxon>Nitrobacteraceae</taxon>
        <taxon>Bradyrhizobium</taxon>
    </lineage>
</organism>
<dbReference type="EMBL" id="CP165734">
    <property type="protein sequence ID" value="XDV56348.1"/>
    <property type="molecule type" value="Genomic_DNA"/>
</dbReference>
<dbReference type="PANTHER" id="PTHR36927:SF4">
    <property type="entry name" value="BLR5718 PROTEIN"/>
    <property type="match status" value="1"/>
</dbReference>
<feature type="transmembrane region" description="Helical" evidence="1">
    <location>
        <begin position="246"/>
        <end position="268"/>
    </location>
</feature>
<feature type="transmembrane region" description="Helical" evidence="1">
    <location>
        <begin position="20"/>
        <end position="41"/>
    </location>
</feature>
<feature type="transmembrane region" description="Helical" evidence="1">
    <location>
        <begin position="61"/>
        <end position="82"/>
    </location>
</feature>
<dbReference type="InterPro" id="IPR050623">
    <property type="entry name" value="Glucan_succinyl_AcylTrfase"/>
</dbReference>
<feature type="transmembrane region" description="Helical" evidence="1">
    <location>
        <begin position="217"/>
        <end position="234"/>
    </location>
</feature>
<keyword evidence="3" id="KW-0808">Transferase</keyword>
<keyword evidence="3" id="KW-0012">Acyltransferase</keyword>
<proteinExistence type="predicted"/>
<feature type="transmembrane region" description="Helical" evidence="1">
    <location>
        <begin position="288"/>
        <end position="305"/>
    </location>
</feature>
<gene>
    <name evidence="3" type="ORF">AB8Z38_27300</name>
</gene>
<evidence type="ECO:0000259" key="2">
    <source>
        <dbReference type="Pfam" id="PF01757"/>
    </source>
</evidence>
<evidence type="ECO:0000256" key="1">
    <source>
        <dbReference type="SAM" id="Phobius"/>
    </source>
</evidence>
<keyword evidence="1" id="KW-0472">Membrane</keyword>
<dbReference type="InterPro" id="IPR002656">
    <property type="entry name" value="Acyl_transf_3_dom"/>
</dbReference>
<evidence type="ECO:0000313" key="3">
    <source>
        <dbReference type="EMBL" id="XDV56348.1"/>
    </source>
</evidence>
<feature type="transmembrane region" description="Helical" evidence="1">
    <location>
        <begin position="350"/>
        <end position="371"/>
    </location>
</feature>
<feature type="transmembrane region" description="Helical" evidence="1">
    <location>
        <begin position="326"/>
        <end position="344"/>
    </location>
</feature>
<feature type="transmembrane region" description="Helical" evidence="1">
    <location>
        <begin position="147"/>
        <end position="165"/>
    </location>
</feature>
<dbReference type="GO" id="GO:0016747">
    <property type="term" value="F:acyltransferase activity, transferring groups other than amino-acyl groups"/>
    <property type="evidence" value="ECO:0007669"/>
    <property type="project" value="InterPro"/>
</dbReference>
<name>A0AB39XH81_9BRAD</name>
<dbReference type="Pfam" id="PF01757">
    <property type="entry name" value="Acyl_transf_3"/>
    <property type="match status" value="1"/>
</dbReference>
<accession>A0AB39XH81</accession>
<dbReference type="PANTHER" id="PTHR36927">
    <property type="entry name" value="BLR4337 PROTEIN"/>
    <property type="match status" value="1"/>
</dbReference>
<keyword evidence="1" id="KW-0812">Transmembrane</keyword>
<feature type="domain" description="Acyltransferase 3" evidence="2">
    <location>
        <begin position="11"/>
        <end position="366"/>
    </location>
</feature>